<dbReference type="PROSITE" id="PS00216">
    <property type="entry name" value="SUGAR_TRANSPORT_1"/>
    <property type="match status" value="1"/>
</dbReference>
<feature type="transmembrane region" description="Helical" evidence="8">
    <location>
        <begin position="226"/>
        <end position="245"/>
    </location>
</feature>
<feature type="transmembrane region" description="Helical" evidence="8">
    <location>
        <begin position="70"/>
        <end position="88"/>
    </location>
</feature>
<feature type="transmembrane region" description="Helical" evidence="8">
    <location>
        <begin position="123"/>
        <end position="146"/>
    </location>
</feature>
<dbReference type="PANTHER" id="PTHR48022:SF12">
    <property type="entry name" value="MAJOR FACILITATOR SUPERFAMILY (MFS) PROFILE DOMAIN-CONTAINING PROTEIN"/>
    <property type="match status" value="1"/>
</dbReference>
<organism evidence="10 11">
    <name type="scientific">Aspergillus udagawae</name>
    <dbReference type="NCBI Taxonomy" id="91492"/>
    <lineage>
        <taxon>Eukaryota</taxon>
        <taxon>Fungi</taxon>
        <taxon>Dikarya</taxon>
        <taxon>Ascomycota</taxon>
        <taxon>Pezizomycotina</taxon>
        <taxon>Eurotiomycetes</taxon>
        <taxon>Eurotiomycetidae</taxon>
        <taxon>Eurotiales</taxon>
        <taxon>Aspergillaceae</taxon>
        <taxon>Aspergillus</taxon>
        <taxon>Aspergillus subgen. Fumigati</taxon>
    </lineage>
</organism>
<feature type="transmembrane region" description="Helical" evidence="8">
    <location>
        <begin position="100"/>
        <end position="117"/>
    </location>
</feature>
<dbReference type="InterPro" id="IPR050360">
    <property type="entry name" value="MFS_Sugar_Transporters"/>
</dbReference>
<feature type="transmembrane region" description="Helical" evidence="8">
    <location>
        <begin position="27"/>
        <end position="44"/>
    </location>
</feature>
<evidence type="ECO:0000256" key="5">
    <source>
        <dbReference type="ARBA" id="ARBA00022989"/>
    </source>
</evidence>
<dbReference type="NCBIfam" id="TIGR00879">
    <property type="entry name" value="SP"/>
    <property type="match status" value="1"/>
</dbReference>
<evidence type="ECO:0000259" key="9">
    <source>
        <dbReference type="PROSITE" id="PS50850"/>
    </source>
</evidence>
<evidence type="ECO:0000256" key="7">
    <source>
        <dbReference type="RuleBase" id="RU003346"/>
    </source>
</evidence>
<dbReference type="GO" id="GO:0005351">
    <property type="term" value="F:carbohydrate:proton symporter activity"/>
    <property type="evidence" value="ECO:0007669"/>
    <property type="project" value="TreeGrafter"/>
</dbReference>
<gene>
    <name evidence="10" type="ORF">IFM46972_06276</name>
</gene>
<comment type="subcellular location">
    <subcellularLocation>
        <location evidence="1">Membrane</location>
        <topology evidence="1">Multi-pass membrane protein</topology>
    </subcellularLocation>
</comment>
<keyword evidence="5 8" id="KW-1133">Transmembrane helix</keyword>
<dbReference type="InterPro" id="IPR036259">
    <property type="entry name" value="MFS_trans_sf"/>
</dbReference>
<dbReference type="GO" id="GO:0016020">
    <property type="term" value="C:membrane"/>
    <property type="evidence" value="ECO:0007669"/>
    <property type="project" value="UniProtKB-SubCell"/>
</dbReference>
<keyword evidence="3 7" id="KW-0813">Transport</keyword>
<dbReference type="SUPFAM" id="SSF103473">
    <property type="entry name" value="MFS general substrate transporter"/>
    <property type="match status" value="1"/>
</dbReference>
<dbReference type="EMBL" id="BLKC01000042">
    <property type="protein sequence ID" value="GFF40641.1"/>
    <property type="molecule type" value="Genomic_DNA"/>
</dbReference>
<evidence type="ECO:0000313" key="10">
    <source>
        <dbReference type="EMBL" id="GFF40641.1"/>
    </source>
</evidence>
<dbReference type="InterPro" id="IPR005829">
    <property type="entry name" value="Sugar_transporter_CS"/>
</dbReference>
<feature type="transmembrane region" description="Helical" evidence="8">
    <location>
        <begin position="492"/>
        <end position="510"/>
    </location>
</feature>
<keyword evidence="6 8" id="KW-0472">Membrane</keyword>
<dbReference type="InterPro" id="IPR020846">
    <property type="entry name" value="MFS_dom"/>
</dbReference>
<proteinExistence type="inferred from homology"/>
<keyword evidence="4 8" id="KW-0812">Transmembrane</keyword>
<protein>
    <submittedName>
        <fullName evidence="10">Quinate permease</fullName>
    </submittedName>
</protein>
<name>A0A8H3RWQ7_9EURO</name>
<dbReference type="PANTHER" id="PTHR48022">
    <property type="entry name" value="PLASTIDIC GLUCOSE TRANSPORTER 4"/>
    <property type="match status" value="1"/>
</dbReference>
<dbReference type="PROSITE" id="PS00217">
    <property type="entry name" value="SUGAR_TRANSPORT_2"/>
    <property type="match status" value="1"/>
</dbReference>
<dbReference type="Proteomes" id="UP000465221">
    <property type="component" value="Unassembled WGS sequence"/>
</dbReference>
<comment type="similarity">
    <text evidence="2 7">Belongs to the major facilitator superfamily. Sugar transporter (TC 2.A.1.1) family.</text>
</comment>
<evidence type="ECO:0000256" key="3">
    <source>
        <dbReference type="ARBA" id="ARBA00022448"/>
    </source>
</evidence>
<comment type="caution">
    <text evidence="10">The sequence shown here is derived from an EMBL/GenBank/DDBJ whole genome shotgun (WGS) entry which is preliminary data.</text>
</comment>
<evidence type="ECO:0000313" key="11">
    <source>
        <dbReference type="Proteomes" id="UP000465221"/>
    </source>
</evidence>
<dbReference type="AlphaFoldDB" id="A0A8H3RWQ7"/>
<sequence length="572" mass="63455">MAVSQSVVGRANAEKPHGLAGMLKNPYVFMTCAFASLGCIMYGYDQGVMGPVLVMENFKNHFPDLMGSTIQGWLVSALELGAWTGALFNGYLADRISRKYSMMVAVVIFTLGSGLQAGAQTPAYFFAGRIIGGVGIGMFSHVIPLYQAEIAPPELRGSLVSLQQLSITIGTSIAFWLDYGMQYVGGTTCNPEGIDNPYLHDGTYNAAQNHGHTCLGQKTISWRLPLALQIIFAWILFFGMFFFPFSPRWLMTKHREEEAVVALSKLRRLSPSDPLLKAEILEIKAAVLFDEESDQEAIRVGGRLAPWKALFAPNMFRRLVLGCGTMICQQFTGINAVLYYAPQIFTSFGFSSTKTTLLATGVTGILQITFTLPAVLYLDKFGRKTFLIVGAIGMFCCHVVVATVEGLYEDDWNKNMGLDKAQGWVAIAFIWLFAVNFAYSWGPVAWVLAQEIFPNSMRSRGVSIVASTNWMFNFIIGLTTKDMLKSMKYGTYIFFAIFSALGGLFIWIYAPETKDKTLEELDVYFGGAEDSIAESDRLRMLRINERLGLAGVERVEDLADEKMPIHDEVREM</sequence>
<feature type="transmembrane region" description="Helical" evidence="8">
    <location>
        <begin position="158"/>
        <end position="177"/>
    </location>
</feature>
<feature type="transmembrane region" description="Helical" evidence="8">
    <location>
        <begin position="356"/>
        <end position="378"/>
    </location>
</feature>
<dbReference type="InterPro" id="IPR003663">
    <property type="entry name" value="Sugar/inositol_transpt"/>
</dbReference>
<feature type="transmembrane region" description="Helical" evidence="8">
    <location>
        <begin position="319"/>
        <end position="341"/>
    </location>
</feature>
<evidence type="ECO:0000256" key="2">
    <source>
        <dbReference type="ARBA" id="ARBA00010992"/>
    </source>
</evidence>
<dbReference type="FunFam" id="1.20.1250.20:FF:000451">
    <property type="entry name" value="MFS sugar transporter, putative"/>
    <property type="match status" value="1"/>
</dbReference>
<dbReference type="Gene3D" id="1.20.1250.20">
    <property type="entry name" value="MFS general substrate transporter like domains"/>
    <property type="match status" value="2"/>
</dbReference>
<feature type="transmembrane region" description="Helical" evidence="8">
    <location>
        <begin position="424"/>
        <end position="449"/>
    </location>
</feature>
<feature type="transmembrane region" description="Helical" evidence="8">
    <location>
        <begin position="461"/>
        <end position="480"/>
    </location>
</feature>
<evidence type="ECO:0000256" key="1">
    <source>
        <dbReference type="ARBA" id="ARBA00004141"/>
    </source>
</evidence>
<evidence type="ECO:0000256" key="4">
    <source>
        <dbReference type="ARBA" id="ARBA00022692"/>
    </source>
</evidence>
<dbReference type="PRINTS" id="PR00171">
    <property type="entry name" value="SUGRTRNSPORT"/>
</dbReference>
<dbReference type="Pfam" id="PF00083">
    <property type="entry name" value="Sugar_tr"/>
    <property type="match status" value="1"/>
</dbReference>
<evidence type="ECO:0000256" key="6">
    <source>
        <dbReference type="ARBA" id="ARBA00023136"/>
    </source>
</evidence>
<feature type="domain" description="Major facilitator superfamily (MFS) profile" evidence="9">
    <location>
        <begin position="31"/>
        <end position="514"/>
    </location>
</feature>
<accession>A0A8H3RWQ7</accession>
<reference evidence="10 11" key="1">
    <citation type="submission" date="2020-01" db="EMBL/GenBank/DDBJ databases">
        <title>Draft genome sequence of Aspergillus udagawae IFM 46972.</title>
        <authorList>
            <person name="Takahashi H."/>
            <person name="Yaguchi T."/>
        </authorList>
    </citation>
    <scope>NUCLEOTIDE SEQUENCE [LARGE SCALE GENOMIC DNA]</scope>
    <source>
        <strain evidence="10 11">IFM 46972</strain>
    </source>
</reference>
<dbReference type="PROSITE" id="PS50850">
    <property type="entry name" value="MFS"/>
    <property type="match status" value="1"/>
</dbReference>
<dbReference type="FunFam" id="1.20.1250.20:FF:000388">
    <property type="entry name" value="MFS sugar transporter, putative"/>
    <property type="match status" value="1"/>
</dbReference>
<dbReference type="InterPro" id="IPR005828">
    <property type="entry name" value="MFS_sugar_transport-like"/>
</dbReference>
<evidence type="ECO:0000256" key="8">
    <source>
        <dbReference type="SAM" id="Phobius"/>
    </source>
</evidence>
<feature type="transmembrane region" description="Helical" evidence="8">
    <location>
        <begin position="385"/>
        <end position="404"/>
    </location>
</feature>